<dbReference type="PANTHER" id="PTHR34081">
    <property type="entry name" value="MALECTIN DOMAIN-CONTAINING PROTEIN"/>
    <property type="match status" value="1"/>
</dbReference>
<gene>
    <name evidence="2" type="ORF">VitviT2T_005182</name>
</gene>
<evidence type="ECO:0000313" key="3">
    <source>
        <dbReference type="Proteomes" id="UP001227230"/>
    </source>
</evidence>
<evidence type="ECO:0000259" key="1">
    <source>
        <dbReference type="Pfam" id="PF11721"/>
    </source>
</evidence>
<organism evidence="2 3">
    <name type="scientific">Vitis vinifera</name>
    <name type="common">Grape</name>
    <dbReference type="NCBI Taxonomy" id="29760"/>
    <lineage>
        <taxon>Eukaryota</taxon>
        <taxon>Viridiplantae</taxon>
        <taxon>Streptophyta</taxon>
        <taxon>Embryophyta</taxon>
        <taxon>Tracheophyta</taxon>
        <taxon>Spermatophyta</taxon>
        <taxon>Magnoliopsida</taxon>
        <taxon>eudicotyledons</taxon>
        <taxon>Gunneridae</taxon>
        <taxon>Pentapetalae</taxon>
        <taxon>rosids</taxon>
        <taxon>Vitales</taxon>
        <taxon>Vitaceae</taxon>
        <taxon>Viteae</taxon>
        <taxon>Vitis</taxon>
    </lineage>
</organism>
<accession>A0ABY9BTB0</accession>
<proteinExistence type="predicted"/>
<dbReference type="Proteomes" id="UP001227230">
    <property type="component" value="Chromosome 4"/>
</dbReference>
<keyword evidence="3" id="KW-1185">Reference proteome</keyword>
<dbReference type="Gene3D" id="2.60.120.430">
    <property type="entry name" value="Galactose-binding lectin"/>
    <property type="match status" value="1"/>
</dbReference>
<evidence type="ECO:0000313" key="2">
    <source>
        <dbReference type="EMBL" id="WJZ85661.1"/>
    </source>
</evidence>
<dbReference type="EMBL" id="CP126651">
    <property type="protein sequence ID" value="WJZ85661.1"/>
    <property type="molecule type" value="Genomic_DNA"/>
</dbReference>
<dbReference type="InterPro" id="IPR021720">
    <property type="entry name" value="Malectin_dom"/>
</dbReference>
<sequence length="310" mass="35240">MPNSDCRLFYPSLYLLEFLRINIDENIGRPMLPSIPNENAYLNRVVKPIYDLCVEGSWEFARRNRLTCTVLQKHERSESLGLLQDRGTRIKFLGVCSPGSVDFRPPTGTLFFAMSNVGESNNGHTVASRHCVEHLENIRIHYHQTLKRCRANSILVIQCNRLNGNIPDGIKGRQSRTNLFRSFSEEGNLELGGCLENYPCQKDRYSLHINCGGEKSTVGNVVYEGDQYEGGATKFHPMIDYWGFSSTGHFWDHNKTINDYIAQNVSVLGMNHSGLYTRARLSPLSFTYYGRCLANGNYTVKIHFAEIVLL</sequence>
<dbReference type="PANTHER" id="PTHR34081:SF1">
    <property type="entry name" value="MALECTIN, LEUCINE-RICH REPEAT DOMAIN, L DOMAIN-LIKE PROTEIN-RELATED"/>
    <property type="match status" value="1"/>
</dbReference>
<feature type="domain" description="Malectin" evidence="1">
    <location>
        <begin position="206"/>
        <end position="308"/>
    </location>
</feature>
<protein>
    <recommendedName>
        <fullName evidence="1">Malectin domain-containing protein</fullName>
    </recommendedName>
</protein>
<dbReference type="Pfam" id="PF11721">
    <property type="entry name" value="Malectin"/>
    <property type="match status" value="1"/>
</dbReference>
<reference evidence="2 3" key="1">
    <citation type="journal article" date="2023" name="Hortic Res">
        <title>The complete reference genome for grapevine (Vitis vinifera L.) genetics and breeding.</title>
        <authorList>
            <person name="Shi X."/>
            <person name="Cao S."/>
            <person name="Wang X."/>
            <person name="Huang S."/>
            <person name="Wang Y."/>
            <person name="Liu Z."/>
            <person name="Liu W."/>
            <person name="Leng X."/>
            <person name="Peng Y."/>
            <person name="Wang N."/>
            <person name="Wang Y."/>
            <person name="Ma Z."/>
            <person name="Xu X."/>
            <person name="Zhang F."/>
            <person name="Xue H."/>
            <person name="Zhong H."/>
            <person name="Wang Y."/>
            <person name="Zhang K."/>
            <person name="Velt A."/>
            <person name="Avia K."/>
            <person name="Holtgrawe D."/>
            <person name="Grimplet J."/>
            <person name="Matus J.T."/>
            <person name="Ware D."/>
            <person name="Wu X."/>
            <person name="Wang H."/>
            <person name="Liu C."/>
            <person name="Fang Y."/>
            <person name="Rustenholz C."/>
            <person name="Cheng Z."/>
            <person name="Xiao H."/>
            <person name="Zhou Y."/>
        </authorList>
    </citation>
    <scope>NUCLEOTIDE SEQUENCE [LARGE SCALE GENOMIC DNA]</scope>
    <source>
        <strain evidence="3">cv. Pinot noir / PN40024</strain>
        <tissue evidence="2">Leaf</tissue>
    </source>
</reference>
<name>A0ABY9BTB0_VITVI</name>